<dbReference type="EC" id="5.6.2.3" evidence="1"/>
<dbReference type="PANTHER" id="PTHR10492:SF57">
    <property type="entry name" value="ATP-DEPENDENT DNA HELICASE"/>
    <property type="match status" value="1"/>
</dbReference>
<comment type="similarity">
    <text evidence="1">Belongs to the helicase family.</text>
</comment>
<dbReference type="EMBL" id="NBNE01000332">
    <property type="protein sequence ID" value="OWZ20367.1"/>
    <property type="molecule type" value="Genomic_DNA"/>
</dbReference>
<keyword evidence="1" id="KW-0227">DNA damage</keyword>
<keyword evidence="1 3" id="KW-0347">Helicase</keyword>
<dbReference type="GO" id="GO:0005524">
    <property type="term" value="F:ATP binding"/>
    <property type="evidence" value="ECO:0007669"/>
    <property type="project" value="UniProtKB-KW"/>
</dbReference>
<keyword evidence="1" id="KW-0067">ATP-binding</keyword>
<dbReference type="GO" id="GO:0006310">
    <property type="term" value="P:DNA recombination"/>
    <property type="evidence" value="ECO:0007669"/>
    <property type="project" value="UniProtKB-KW"/>
</dbReference>
<name>A0A225WTM4_9STRA</name>
<reference evidence="4" key="1">
    <citation type="submission" date="2017-03" db="EMBL/GenBank/DDBJ databases">
        <title>Phytopthora megakarya and P. palmivora, two closely related causual agents of cacao black pod achieved similar genome size and gene model numbers by different mechanisms.</title>
        <authorList>
            <person name="Ali S."/>
            <person name="Shao J."/>
            <person name="Larry D.J."/>
            <person name="Kronmiller B."/>
            <person name="Shen D."/>
            <person name="Strem M.D."/>
            <person name="Melnick R.L."/>
            <person name="Guiltinan M.J."/>
            <person name="Tyler B.M."/>
            <person name="Meinhardt L.W."/>
            <person name="Bailey B.A."/>
        </authorList>
    </citation>
    <scope>NUCLEOTIDE SEQUENCE [LARGE SCALE GENOMIC DNA]</scope>
    <source>
        <strain evidence="4">zdho120</strain>
    </source>
</reference>
<keyword evidence="1" id="KW-0378">Hydrolase</keyword>
<dbReference type="STRING" id="4795.A0A225WTM4"/>
<evidence type="ECO:0000259" key="2">
    <source>
        <dbReference type="Pfam" id="PF05970"/>
    </source>
</evidence>
<evidence type="ECO:0000313" key="3">
    <source>
        <dbReference type="EMBL" id="OWZ20367.1"/>
    </source>
</evidence>
<dbReference type="GO" id="GO:0043139">
    <property type="term" value="F:5'-3' DNA helicase activity"/>
    <property type="evidence" value="ECO:0007669"/>
    <property type="project" value="UniProtKB-EC"/>
</dbReference>
<keyword evidence="1" id="KW-0234">DNA repair</keyword>
<organism evidence="3 4">
    <name type="scientific">Phytophthora megakarya</name>
    <dbReference type="NCBI Taxonomy" id="4795"/>
    <lineage>
        <taxon>Eukaryota</taxon>
        <taxon>Sar</taxon>
        <taxon>Stramenopiles</taxon>
        <taxon>Oomycota</taxon>
        <taxon>Peronosporomycetes</taxon>
        <taxon>Peronosporales</taxon>
        <taxon>Peronosporaceae</taxon>
        <taxon>Phytophthora</taxon>
    </lineage>
</organism>
<comment type="catalytic activity">
    <reaction evidence="1">
        <text>ATP + H2O = ADP + phosphate + H(+)</text>
        <dbReference type="Rhea" id="RHEA:13065"/>
        <dbReference type="ChEBI" id="CHEBI:15377"/>
        <dbReference type="ChEBI" id="CHEBI:15378"/>
        <dbReference type="ChEBI" id="CHEBI:30616"/>
        <dbReference type="ChEBI" id="CHEBI:43474"/>
        <dbReference type="ChEBI" id="CHEBI:456216"/>
        <dbReference type="EC" id="5.6.2.3"/>
    </reaction>
</comment>
<proteinExistence type="inferred from homology"/>
<dbReference type="GO" id="GO:0000723">
    <property type="term" value="P:telomere maintenance"/>
    <property type="evidence" value="ECO:0007669"/>
    <property type="project" value="InterPro"/>
</dbReference>
<feature type="domain" description="DNA helicase Pif1-like DEAD-box helicase" evidence="2">
    <location>
        <begin position="120"/>
        <end position="242"/>
    </location>
</feature>
<protein>
    <recommendedName>
        <fullName evidence="1">ATP-dependent DNA helicase</fullName>
        <ecNumber evidence="1">5.6.2.3</ecNumber>
    </recommendedName>
</protein>
<keyword evidence="1" id="KW-0547">Nucleotide-binding</keyword>
<gene>
    <name evidence="3" type="ORF">PHMEG_0005239</name>
</gene>
<sequence length="257" mass="29396">MSKDIYRTVEVVNQCLRDNNKEIEDFNGLPKLSDFSNLHTNGCASNRLIQTVLRYDRTAMAGLRYQGGNLNDGQMSLIRWKHCSGGSITGNCANSTKRRKNGGLYFPTRVGPHIVFYVARSNRAESLHQASPIVRDEDPLMIKHGFHEVDRTLRYLMKNDKLLVGKVVLLAGTFRQILPVIPHGSPSEAMKSISKRSSLWRRLTVRHRMTNLRIQRMTDEGTAMETQSFAYFFPRVGEGRNEGCTQRIEDHTRYHNV</sequence>
<evidence type="ECO:0000256" key="1">
    <source>
        <dbReference type="RuleBase" id="RU363044"/>
    </source>
</evidence>
<dbReference type="GO" id="GO:0016887">
    <property type="term" value="F:ATP hydrolysis activity"/>
    <property type="evidence" value="ECO:0007669"/>
    <property type="project" value="RHEA"/>
</dbReference>
<dbReference type="PANTHER" id="PTHR10492">
    <property type="match status" value="1"/>
</dbReference>
<comment type="caution">
    <text evidence="3">The sequence shown here is derived from an EMBL/GenBank/DDBJ whole genome shotgun (WGS) entry which is preliminary data.</text>
</comment>
<dbReference type="OrthoDB" id="192530at2759"/>
<dbReference type="InterPro" id="IPR010285">
    <property type="entry name" value="DNA_helicase_pif1-like_DEAD"/>
</dbReference>
<dbReference type="AlphaFoldDB" id="A0A225WTM4"/>
<evidence type="ECO:0000313" key="4">
    <source>
        <dbReference type="Proteomes" id="UP000198211"/>
    </source>
</evidence>
<keyword evidence="4" id="KW-1185">Reference proteome</keyword>
<dbReference type="GO" id="GO:0006281">
    <property type="term" value="P:DNA repair"/>
    <property type="evidence" value="ECO:0007669"/>
    <property type="project" value="UniProtKB-KW"/>
</dbReference>
<dbReference type="Pfam" id="PF05970">
    <property type="entry name" value="PIF1"/>
    <property type="match status" value="1"/>
</dbReference>
<dbReference type="Proteomes" id="UP000198211">
    <property type="component" value="Unassembled WGS sequence"/>
</dbReference>
<comment type="cofactor">
    <cofactor evidence="1">
        <name>Mg(2+)</name>
        <dbReference type="ChEBI" id="CHEBI:18420"/>
    </cofactor>
</comment>
<keyword evidence="1" id="KW-0233">DNA recombination</keyword>
<accession>A0A225WTM4</accession>